<sequence>MSHPESMSEIGQFPAPSPQAETWGKRLAELEAPILSQRQQLQRMLSPSISLLDLEHALAADPMLAWPVLLKAAQLPRIGGQVQGLQHALNLLGLDKTQACIRAHSKPAYDRNQPGHTHYLQALSVGEFAAQLLRLWESPQYPGGTEHMAWSTMLLSLGRYLMPLLEPKLMAQLERRVALGERRSRVEHSLLGCNLAEITIAMLRLKGLPESQWPPMIDSRTPRHIAAAGHFAWTDIMAPELPRHIALWLRRPNTGMLLAHLLAWRAYDGWYDRATWRLLHTVSAYLNQPLSQVVASVHHCAARTSRLQRHTEIVTVGELLLHPPRAPRTLNTDPTESRSHTESQRAATAAPALQTTSHDDALNVTTPAPDIHHLKQWLKAVQQGQYTDLRALMHSAAITMTKGLGIERCLLLMRPPKSEALRCYYAHGFVEPDHLRQLTLTEHSDGVLARMMNDGGALKVNADRVNAIKRQLPPPLNTLCLQSGLLLASIHLNHHVVGLLWADTGHAEIQLHDQHYLGFKKVAQAISHGFALQAKGRQAIRTSQPPGS</sequence>
<dbReference type="AlphaFoldDB" id="A0A1E2VBF4"/>
<organism evidence="2 3">
    <name type="scientific">Terasakiispira papahanaumokuakeensis</name>
    <dbReference type="NCBI Taxonomy" id="197479"/>
    <lineage>
        <taxon>Bacteria</taxon>
        <taxon>Pseudomonadati</taxon>
        <taxon>Pseudomonadota</taxon>
        <taxon>Gammaproteobacteria</taxon>
        <taxon>Oceanospirillales</taxon>
        <taxon>Terasakiispira</taxon>
    </lineage>
</organism>
<accession>A0A1E2VBF4</accession>
<dbReference type="Gene3D" id="3.30.450.40">
    <property type="match status" value="1"/>
</dbReference>
<proteinExistence type="predicted"/>
<keyword evidence="3" id="KW-1185">Reference proteome</keyword>
<reference evidence="2 3" key="1">
    <citation type="submission" date="2016-08" db="EMBL/GenBank/DDBJ databases">
        <authorList>
            <person name="Seilhamer J.J."/>
        </authorList>
    </citation>
    <scope>NUCLEOTIDE SEQUENCE [LARGE SCALE GENOMIC DNA]</scope>
    <source>
        <strain evidence="2 3">PH27A</strain>
    </source>
</reference>
<name>A0A1E2VBF4_9GAMM</name>
<evidence type="ECO:0000256" key="1">
    <source>
        <dbReference type="SAM" id="MobiDB-lite"/>
    </source>
</evidence>
<dbReference type="Proteomes" id="UP000094291">
    <property type="component" value="Unassembled WGS sequence"/>
</dbReference>
<feature type="region of interest" description="Disordered" evidence="1">
    <location>
        <begin position="324"/>
        <end position="365"/>
    </location>
</feature>
<dbReference type="STRING" id="197479.BFW38_12290"/>
<dbReference type="EMBL" id="MDTQ01000001">
    <property type="protein sequence ID" value="ODC04192.1"/>
    <property type="molecule type" value="Genomic_DNA"/>
</dbReference>
<dbReference type="InterPro" id="IPR029016">
    <property type="entry name" value="GAF-like_dom_sf"/>
</dbReference>
<dbReference type="Gene3D" id="1.10.3210.10">
    <property type="entry name" value="Hypothetical protein af1432"/>
    <property type="match status" value="1"/>
</dbReference>
<evidence type="ECO:0000313" key="3">
    <source>
        <dbReference type="Proteomes" id="UP000094291"/>
    </source>
</evidence>
<evidence type="ECO:0000313" key="2">
    <source>
        <dbReference type="EMBL" id="ODC04192.1"/>
    </source>
</evidence>
<gene>
    <name evidence="2" type="ORF">BFW38_12290</name>
</gene>
<evidence type="ECO:0008006" key="4">
    <source>
        <dbReference type="Google" id="ProtNLM"/>
    </source>
</evidence>
<dbReference type="SUPFAM" id="SSF109604">
    <property type="entry name" value="HD-domain/PDEase-like"/>
    <property type="match status" value="1"/>
</dbReference>
<protein>
    <recommendedName>
        <fullName evidence="4">HDOD domain-containing protein</fullName>
    </recommendedName>
</protein>
<feature type="region of interest" description="Disordered" evidence="1">
    <location>
        <begin position="1"/>
        <end position="21"/>
    </location>
</feature>
<comment type="caution">
    <text evidence="2">The sequence shown here is derived from an EMBL/GenBank/DDBJ whole genome shotgun (WGS) entry which is preliminary data.</text>
</comment>